<protein>
    <submittedName>
        <fullName evidence="1">Uncharacterized protein</fullName>
    </submittedName>
</protein>
<accession>A0A518RBG1</accession>
<dbReference type="OrthoDB" id="8477025at2"/>
<sequence>MENPPEFFIGSVRFLTMARFRSRLADYLWTSRHYIRRDYQFFKQLVHYYGSFGWVAEIHISDCDEFTSESRAMEVVTRAIDCLHLLIGPGHSRKMRIGGPNLKRDLRGNFSVCDANLRYKVSYPSAGHFGFEEGWFVDLEAHPDWGRVLTLCALALEAATDPGLTRPLSHRFLEAIHWYGEAVRDPNPAARVVKYITALERMLMTEGRNEEIAPTISERVAALCCERGSIASHTQWRADAQAAYALRSKLVHGSLSPTSKRITDELGTVARVSQYGIVGALTLLGDRGLTDANASSVKLSRFYDAFVADVRRALTSVSA</sequence>
<evidence type="ECO:0000313" key="1">
    <source>
        <dbReference type="EMBL" id="QDX24798.1"/>
    </source>
</evidence>
<keyword evidence="2" id="KW-1185">Reference proteome</keyword>
<dbReference type="EMBL" id="CP042239">
    <property type="protein sequence ID" value="QDX24798.1"/>
    <property type="molecule type" value="Genomic_DNA"/>
</dbReference>
<dbReference type="KEGG" id="ssua:FPZ54_01280"/>
<evidence type="ECO:0000313" key="2">
    <source>
        <dbReference type="Proteomes" id="UP000318055"/>
    </source>
</evidence>
<proteinExistence type="predicted"/>
<reference evidence="1 2" key="1">
    <citation type="submission" date="2019-07" db="EMBL/GenBank/DDBJ databases">
        <title>Sphingomonas alkalisoli sp. nov., isolated from rhizosphere soil of Suaedae salsa.</title>
        <authorList>
            <person name="Zhang H."/>
            <person name="Xu L."/>
            <person name="Zhang J.-X."/>
            <person name="Sun J.-Q."/>
        </authorList>
    </citation>
    <scope>NUCLEOTIDE SEQUENCE [LARGE SCALE GENOMIC DNA]</scope>
    <source>
        <strain evidence="1 2">XS-10</strain>
    </source>
</reference>
<dbReference type="Proteomes" id="UP000318055">
    <property type="component" value="Chromosome"/>
</dbReference>
<dbReference type="RefSeq" id="WP_145844400.1">
    <property type="nucleotide sequence ID" value="NZ_CP042239.1"/>
</dbReference>
<organism evidence="1 2">
    <name type="scientific">Sphingomonas suaedae</name>
    <dbReference type="NCBI Taxonomy" id="2599297"/>
    <lineage>
        <taxon>Bacteria</taxon>
        <taxon>Pseudomonadati</taxon>
        <taxon>Pseudomonadota</taxon>
        <taxon>Alphaproteobacteria</taxon>
        <taxon>Sphingomonadales</taxon>
        <taxon>Sphingomonadaceae</taxon>
        <taxon>Sphingomonas</taxon>
    </lineage>
</organism>
<gene>
    <name evidence="1" type="ORF">FPZ54_01280</name>
</gene>
<name>A0A518RBG1_9SPHN</name>
<dbReference type="AlphaFoldDB" id="A0A518RBG1"/>